<evidence type="ECO:0008006" key="4">
    <source>
        <dbReference type="Google" id="ProtNLM"/>
    </source>
</evidence>
<name>A0A238LE38_9RHOB</name>
<evidence type="ECO:0000256" key="1">
    <source>
        <dbReference type="SAM" id="SignalP"/>
    </source>
</evidence>
<organism evidence="2 3">
    <name type="scientific">Flavimaricola marinus</name>
    <dbReference type="NCBI Taxonomy" id="1819565"/>
    <lineage>
        <taxon>Bacteria</taxon>
        <taxon>Pseudomonadati</taxon>
        <taxon>Pseudomonadota</taxon>
        <taxon>Alphaproteobacteria</taxon>
        <taxon>Rhodobacterales</taxon>
        <taxon>Paracoccaceae</taxon>
        <taxon>Flavimaricola</taxon>
    </lineage>
</organism>
<dbReference type="Proteomes" id="UP000201613">
    <property type="component" value="Unassembled WGS sequence"/>
</dbReference>
<sequence>MNVSRALVLAAVPLVLSACSTTSGSTATPQVQTFDSLQGYFNYTDQILADIGDSYFDEPSELQPGGRSQYVGVMEIGDDLGVLAAGALSLNVNFSDSTVSGTASDFVDFEDLPVSGQLNITNGNIDRNADLVYEYTFVADMDGRLTTTPREVIDVSSVIFGDFFQDQAYVTGGATGEYTLNGVDYPMSGFFAAER</sequence>
<protein>
    <recommendedName>
        <fullName evidence="4">Transferrin-binding protein B C-lobe/N-lobe beta barrel domain-containing protein</fullName>
    </recommendedName>
</protein>
<feature type="signal peptide" evidence="1">
    <location>
        <begin position="1"/>
        <end position="18"/>
    </location>
</feature>
<gene>
    <name evidence="2" type="ORF">LOM8899_01953</name>
</gene>
<evidence type="ECO:0000313" key="3">
    <source>
        <dbReference type="Proteomes" id="UP000201613"/>
    </source>
</evidence>
<dbReference type="OrthoDB" id="7650806at2"/>
<evidence type="ECO:0000313" key="2">
    <source>
        <dbReference type="EMBL" id="SMY07813.1"/>
    </source>
</evidence>
<feature type="chain" id="PRO_5012330837" description="Transferrin-binding protein B C-lobe/N-lobe beta barrel domain-containing protein" evidence="1">
    <location>
        <begin position="19"/>
        <end position="195"/>
    </location>
</feature>
<dbReference type="RefSeq" id="WP_133065005.1">
    <property type="nucleotide sequence ID" value="NZ_FXZK01000003.1"/>
</dbReference>
<dbReference type="PROSITE" id="PS51257">
    <property type="entry name" value="PROKAR_LIPOPROTEIN"/>
    <property type="match status" value="1"/>
</dbReference>
<accession>A0A238LE38</accession>
<proteinExistence type="predicted"/>
<keyword evidence="3" id="KW-1185">Reference proteome</keyword>
<reference evidence="3" key="1">
    <citation type="submission" date="2017-05" db="EMBL/GenBank/DDBJ databases">
        <authorList>
            <person name="Rodrigo-Torres L."/>
            <person name="Arahal R. D."/>
            <person name="Lucena T."/>
        </authorList>
    </citation>
    <scope>NUCLEOTIDE SEQUENCE [LARGE SCALE GENOMIC DNA]</scope>
    <source>
        <strain evidence="3">CECT 8899</strain>
    </source>
</reference>
<keyword evidence="1" id="KW-0732">Signal</keyword>
<dbReference type="AlphaFoldDB" id="A0A238LE38"/>
<dbReference type="EMBL" id="FXZK01000003">
    <property type="protein sequence ID" value="SMY07813.1"/>
    <property type="molecule type" value="Genomic_DNA"/>
</dbReference>